<evidence type="ECO:0000256" key="1">
    <source>
        <dbReference type="ARBA" id="ARBA00005964"/>
    </source>
</evidence>
<dbReference type="PANTHER" id="PTHR43142">
    <property type="entry name" value="CARBOXYLIC ESTER HYDROLASE"/>
    <property type="match status" value="1"/>
</dbReference>
<dbReference type="Gene3D" id="3.40.50.1820">
    <property type="entry name" value="alpha/beta hydrolase"/>
    <property type="match status" value="1"/>
</dbReference>
<dbReference type="GO" id="GO:0052689">
    <property type="term" value="F:carboxylic ester hydrolase activity"/>
    <property type="evidence" value="ECO:0007669"/>
    <property type="project" value="UniProtKB-KW"/>
</dbReference>
<reference evidence="7" key="1">
    <citation type="submission" date="2025-08" db="UniProtKB">
        <authorList>
            <consortium name="RefSeq"/>
        </authorList>
    </citation>
    <scope>IDENTIFICATION</scope>
</reference>
<organism evidence="6 7">
    <name type="scientific">Pogonomyrmex barbatus</name>
    <name type="common">red harvester ant</name>
    <dbReference type="NCBI Taxonomy" id="144034"/>
    <lineage>
        <taxon>Eukaryota</taxon>
        <taxon>Metazoa</taxon>
        <taxon>Ecdysozoa</taxon>
        <taxon>Arthropoda</taxon>
        <taxon>Hexapoda</taxon>
        <taxon>Insecta</taxon>
        <taxon>Pterygota</taxon>
        <taxon>Neoptera</taxon>
        <taxon>Endopterygota</taxon>
        <taxon>Hymenoptera</taxon>
        <taxon>Apocrita</taxon>
        <taxon>Aculeata</taxon>
        <taxon>Formicoidea</taxon>
        <taxon>Formicidae</taxon>
        <taxon>Myrmicinae</taxon>
        <taxon>Pogonomyrmex</taxon>
    </lineage>
</organism>
<dbReference type="GeneID" id="105424306"/>
<feature type="domain" description="Carboxylesterase type B" evidence="5">
    <location>
        <begin position="30"/>
        <end position="118"/>
    </location>
</feature>
<protein>
    <submittedName>
        <fullName evidence="7">Bile salt-activated lipase-like</fullName>
    </submittedName>
</protein>
<keyword evidence="3" id="KW-0378">Hydrolase</keyword>
<dbReference type="PANTHER" id="PTHR43142:SF1">
    <property type="entry name" value="CARBOXYLIC ESTER HYDROLASE"/>
    <property type="match status" value="1"/>
</dbReference>
<dbReference type="OrthoDB" id="7609141at2759"/>
<name>A0A8N1S3T9_9HYME</name>
<sequence length="129" mass="14695">MSAYSPNSSTNVSDKMQTFKLRSRLNTIFNFTKNLFLGASHIDDLTYLFYLPKCKVDDPESSTIGTEDRKVLEILTRMWTNFAKTGNPTPILDQYVTITWLPATEDAFNCLNISDTLQLEIITDHDSMS</sequence>
<evidence type="ECO:0000256" key="4">
    <source>
        <dbReference type="ARBA" id="ARBA00023180"/>
    </source>
</evidence>
<dbReference type="SUPFAM" id="SSF53474">
    <property type="entry name" value="alpha/beta-Hydrolases"/>
    <property type="match status" value="1"/>
</dbReference>
<accession>A0A8N1S3T9</accession>
<dbReference type="InterPro" id="IPR002018">
    <property type="entry name" value="CarbesteraseB"/>
</dbReference>
<evidence type="ECO:0000313" key="7">
    <source>
        <dbReference type="RefSeq" id="XP_025073381.1"/>
    </source>
</evidence>
<evidence type="ECO:0000256" key="2">
    <source>
        <dbReference type="ARBA" id="ARBA00022487"/>
    </source>
</evidence>
<evidence type="ECO:0000313" key="6">
    <source>
        <dbReference type="Proteomes" id="UP000504615"/>
    </source>
</evidence>
<keyword evidence="6" id="KW-1185">Reference proteome</keyword>
<dbReference type="Proteomes" id="UP000504615">
    <property type="component" value="Unplaced"/>
</dbReference>
<dbReference type="AlphaFoldDB" id="A0A8N1S3T9"/>
<proteinExistence type="inferred from homology"/>
<gene>
    <name evidence="7" type="primary">LOC105424306</name>
</gene>
<keyword evidence="4" id="KW-0325">Glycoprotein</keyword>
<evidence type="ECO:0000256" key="3">
    <source>
        <dbReference type="ARBA" id="ARBA00022801"/>
    </source>
</evidence>
<evidence type="ECO:0000259" key="5">
    <source>
        <dbReference type="Pfam" id="PF00135"/>
    </source>
</evidence>
<dbReference type="Pfam" id="PF00135">
    <property type="entry name" value="COesterase"/>
    <property type="match status" value="1"/>
</dbReference>
<dbReference type="InterPro" id="IPR029058">
    <property type="entry name" value="AB_hydrolase_fold"/>
</dbReference>
<dbReference type="RefSeq" id="XP_025073381.1">
    <property type="nucleotide sequence ID" value="XM_025217596.1"/>
</dbReference>
<comment type="similarity">
    <text evidence="1">Belongs to the type-B carboxylesterase/lipase family.</text>
</comment>
<keyword evidence="2" id="KW-0719">Serine esterase</keyword>